<evidence type="ECO:0000313" key="7">
    <source>
        <dbReference type="EMBL" id="RHY05327.1"/>
    </source>
</evidence>
<dbReference type="Gene3D" id="3.50.50.60">
    <property type="entry name" value="FAD/NAD(P)-binding domain"/>
    <property type="match status" value="1"/>
</dbReference>
<keyword evidence="5" id="KW-0472">Membrane</keyword>
<dbReference type="Proteomes" id="UP000266239">
    <property type="component" value="Unassembled WGS sequence"/>
</dbReference>
<keyword evidence="4" id="KW-0503">Monooxygenase</keyword>
<dbReference type="VEuPathDB" id="FungiDB:H257_03063"/>
<proteinExistence type="predicted"/>
<protein>
    <recommendedName>
        <fullName evidence="6">FAD-binding domain-containing protein</fullName>
    </recommendedName>
</protein>
<dbReference type="InterPro" id="IPR002938">
    <property type="entry name" value="FAD-bd"/>
</dbReference>
<dbReference type="PRINTS" id="PR00420">
    <property type="entry name" value="RNGMNOXGNASE"/>
</dbReference>
<dbReference type="AlphaFoldDB" id="A0A397AI52"/>
<evidence type="ECO:0000313" key="8">
    <source>
        <dbReference type="Proteomes" id="UP000266239"/>
    </source>
</evidence>
<keyword evidence="5" id="KW-1133">Transmembrane helix</keyword>
<feature type="domain" description="FAD-binding" evidence="6">
    <location>
        <begin position="19"/>
        <end position="398"/>
    </location>
</feature>
<name>A0A397AI52_APHAT</name>
<feature type="transmembrane region" description="Helical" evidence="5">
    <location>
        <begin position="413"/>
        <end position="436"/>
    </location>
</feature>
<accession>A0A397AI52</accession>
<evidence type="ECO:0000256" key="5">
    <source>
        <dbReference type="SAM" id="Phobius"/>
    </source>
</evidence>
<evidence type="ECO:0000256" key="1">
    <source>
        <dbReference type="ARBA" id="ARBA00022630"/>
    </source>
</evidence>
<evidence type="ECO:0000259" key="6">
    <source>
        <dbReference type="Pfam" id="PF01494"/>
    </source>
</evidence>
<dbReference type="Pfam" id="PF01494">
    <property type="entry name" value="FAD_binding_3"/>
    <property type="match status" value="1"/>
</dbReference>
<gene>
    <name evidence="7" type="ORF">DYB25_002629</name>
</gene>
<evidence type="ECO:0000256" key="4">
    <source>
        <dbReference type="ARBA" id="ARBA00023033"/>
    </source>
</evidence>
<dbReference type="PANTHER" id="PTHR46972">
    <property type="entry name" value="MONOOXYGENASE ASQM-RELATED"/>
    <property type="match status" value="1"/>
</dbReference>
<reference evidence="7 8" key="1">
    <citation type="submission" date="2018-08" db="EMBL/GenBank/DDBJ databases">
        <title>Aphanomyces genome sequencing and annotation.</title>
        <authorList>
            <person name="Minardi D."/>
            <person name="Oidtmann B."/>
            <person name="Van Der Giezen M."/>
            <person name="Studholme D.J."/>
        </authorList>
    </citation>
    <scope>NUCLEOTIDE SEQUENCE [LARGE SCALE GENOMIC DNA]</scope>
    <source>
        <strain evidence="7 8">Yx</strain>
    </source>
</reference>
<dbReference type="GO" id="GO:0071949">
    <property type="term" value="F:FAD binding"/>
    <property type="evidence" value="ECO:0007669"/>
    <property type="project" value="InterPro"/>
</dbReference>
<keyword evidence="1" id="KW-0285">Flavoprotein</keyword>
<keyword evidence="2" id="KW-0274">FAD</keyword>
<organism evidence="7 8">
    <name type="scientific">Aphanomyces astaci</name>
    <name type="common">Crayfish plague agent</name>
    <dbReference type="NCBI Taxonomy" id="112090"/>
    <lineage>
        <taxon>Eukaryota</taxon>
        <taxon>Sar</taxon>
        <taxon>Stramenopiles</taxon>
        <taxon>Oomycota</taxon>
        <taxon>Saprolegniomycetes</taxon>
        <taxon>Saprolegniales</taxon>
        <taxon>Verrucalvaceae</taxon>
        <taxon>Aphanomyces</taxon>
    </lineage>
</organism>
<dbReference type="EMBL" id="QUTA01007927">
    <property type="protein sequence ID" value="RHY05327.1"/>
    <property type="molecule type" value="Genomic_DNA"/>
</dbReference>
<dbReference type="PANTHER" id="PTHR46972:SF1">
    <property type="entry name" value="FAD DEPENDENT OXIDOREDUCTASE DOMAIN-CONTAINING PROTEIN"/>
    <property type="match status" value="1"/>
</dbReference>
<evidence type="ECO:0000256" key="2">
    <source>
        <dbReference type="ARBA" id="ARBA00022827"/>
    </source>
</evidence>
<dbReference type="InterPro" id="IPR036188">
    <property type="entry name" value="FAD/NAD-bd_sf"/>
</dbReference>
<dbReference type="VEuPathDB" id="FungiDB:H257_03062"/>
<keyword evidence="5" id="KW-0812">Transmembrane</keyword>
<keyword evidence="3" id="KW-0560">Oxidoreductase</keyword>
<dbReference type="GO" id="GO:0004497">
    <property type="term" value="F:monooxygenase activity"/>
    <property type="evidence" value="ECO:0007669"/>
    <property type="project" value="UniProtKB-KW"/>
</dbReference>
<evidence type="ECO:0000256" key="3">
    <source>
        <dbReference type="ARBA" id="ARBA00023002"/>
    </source>
</evidence>
<dbReference type="SUPFAM" id="SSF51905">
    <property type="entry name" value="FAD/NAD(P)-binding domain"/>
    <property type="match status" value="1"/>
</dbReference>
<sequence length="449" mass="48648">MWLRPCKSHFVKSRLMTSVHVLVVGGGIGGIAAAQLLSKVPHIRVTLYERDAGPTTRDQGLAIGLRQEAVDILTNQLGWPHLAEYFTADGAINLALMSKSSSTPLILVRNALSIHLPDGRAASAMISRSDLRNAMMDSLNATAAEPRNGLSIFYNKQVVSYVEENEQIVVTCADGTSSMFDCVVGADGARSRIRAQRCPALEPVALGYWTDAGSYMVSNPSDLAATNRLFHYARSSLVRKAGRRGVSFLCFVYGTHRVLWSLSMPQSVATESQLHSALDAPVMREATVQLAKECFDDDVANIIAATPSLDMFRGYSFYSVLADTMATNPLGIALASRVTLLGDAAHKTTTQAGLGATTALQDALLLANMLAGVRRPDDVPDALRRYEVGMCQAAKVVVSASIGNTRRIHNSNVWIVGVFNIMARALGGLLHAYYWCADHCRMTWKSKVQ</sequence>
<comment type="caution">
    <text evidence="7">The sequence shown here is derived from an EMBL/GenBank/DDBJ whole genome shotgun (WGS) entry which is preliminary data.</text>
</comment>